<evidence type="ECO:0000256" key="1">
    <source>
        <dbReference type="SAM" id="MobiDB-lite"/>
    </source>
</evidence>
<feature type="compositionally biased region" description="Basic and acidic residues" evidence="1">
    <location>
        <begin position="77"/>
        <end position="95"/>
    </location>
</feature>
<dbReference type="InterPro" id="IPR001202">
    <property type="entry name" value="WW_dom"/>
</dbReference>
<gene>
    <name evidence="3" type="ORF">BCIN_02g01510</name>
</gene>
<accession>A0A384J8M3</accession>
<dbReference type="OrthoDB" id="2444812at2759"/>
<feature type="compositionally biased region" description="Basic and acidic residues" evidence="1">
    <location>
        <begin position="19"/>
        <end position="54"/>
    </location>
</feature>
<name>A0A384J8M3_BOTFB</name>
<reference evidence="3" key="4">
    <citation type="submission" date="2017-12" db="EMBL/GenBank/DDBJ databases">
        <authorList>
            <person name="van Kan J."/>
        </authorList>
    </citation>
    <scope>NUCLEOTIDE SEQUENCE</scope>
    <source>
        <strain evidence="3">B05.10</strain>
    </source>
</reference>
<feature type="compositionally biased region" description="Basic and acidic residues" evidence="1">
    <location>
        <begin position="294"/>
        <end position="305"/>
    </location>
</feature>
<feature type="region of interest" description="Disordered" evidence="1">
    <location>
        <begin position="265"/>
        <end position="305"/>
    </location>
</feature>
<organism evidence="3 4">
    <name type="scientific">Botryotinia fuckeliana (strain B05.10)</name>
    <name type="common">Noble rot fungus</name>
    <name type="synonym">Botrytis cinerea</name>
    <dbReference type="NCBI Taxonomy" id="332648"/>
    <lineage>
        <taxon>Eukaryota</taxon>
        <taxon>Fungi</taxon>
        <taxon>Dikarya</taxon>
        <taxon>Ascomycota</taxon>
        <taxon>Pezizomycotina</taxon>
        <taxon>Leotiomycetes</taxon>
        <taxon>Helotiales</taxon>
        <taxon>Sclerotiniaceae</taxon>
        <taxon>Botrytis</taxon>
    </lineage>
</organism>
<sequence length="305" mass="33562">MSTPDSGTIDPQTANSTKADVEKSPDNENSSIHDKTELKHAEIDGESAESEKSEINATSQDLSTGTEEQSVASDNDTDLKDNQIGESNPSEKDIATEGPPLPEEPLPPLPNEQPPAVAQEDDGWAPVWDETNQAFYFYNRFTGATQWDNPRVPEVSQPGPPGVPSIKSAVVPTEIEPTSRPAGGYDPAIHGDYDPTAWYAQSSTVEESAAVGLDPTAAYAATGQFNRFTGRWQAAEINPENFNDENKSKRQMNAFFDVDAAANNHDGRSLKEERSGKKLSKAELKQFKEKRKQKKEEKRRAWLRD</sequence>
<proteinExistence type="predicted"/>
<dbReference type="PROSITE" id="PS50020">
    <property type="entry name" value="WW_DOMAIN_2"/>
    <property type="match status" value="1"/>
</dbReference>
<feature type="region of interest" description="Disordered" evidence="1">
    <location>
        <begin position="1"/>
        <end position="128"/>
    </location>
</feature>
<feature type="compositionally biased region" description="Pro residues" evidence="1">
    <location>
        <begin position="99"/>
        <end position="113"/>
    </location>
</feature>
<dbReference type="InterPro" id="IPR036020">
    <property type="entry name" value="WW_dom_sf"/>
</dbReference>
<dbReference type="SUPFAM" id="SSF51045">
    <property type="entry name" value="WW domain"/>
    <property type="match status" value="1"/>
</dbReference>
<feature type="compositionally biased region" description="Polar residues" evidence="1">
    <location>
        <begin position="55"/>
        <end position="74"/>
    </location>
</feature>
<dbReference type="CDD" id="cd00201">
    <property type="entry name" value="WW"/>
    <property type="match status" value="1"/>
</dbReference>
<feature type="domain" description="WW" evidence="2">
    <location>
        <begin position="118"/>
        <end position="152"/>
    </location>
</feature>
<dbReference type="RefSeq" id="XP_024546905.1">
    <property type="nucleotide sequence ID" value="XM_024691136.1"/>
</dbReference>
<dbReference type="GeneID" id="36393913"/>
<dbReference type="Gene3D" id="2.20.70.10">
    <property type="match status" value="1"/>
</dbReference>
<evidence type="ECO:0000313" key="4">
    <source>
        <dbReference type="Proteomes" id="UP000001798"/>
    </source>
</evidence>
<reference evidence="3 4" key="1">
    <citation type="journal article" date="2011" name="PLoS Genet.">
        <title>Genomic analysis of the necrotrophic fungal pathogens Sclerotinia sclerotiorum and Botrytis cinerea.</title>
        <authorList>
            <person name="Amselem J."/>
            <person name="Cuomo C.A."/>
            <person name="van Kan J.A."/>
            <person name="Viaud M."/>
            <person name="Benito E.P."/>
            <person name="Couloux A."/>
            <person name="Coutinho P.M."/>
            <person name="de Vries R.P."/>
            <person name="Dyer P.S."/>
            <person name="Fillinger S."/>
            <person name="Fournier E."/>
            <person name="Gout L."/>
            <person name="Hahn M."/>
            <person name="Kohn L."/>
            <person name="Lapalu N."/>
            <person name="Plummer K.M."/>
            <person name="Pradier J.M."/>
            <person name="Quevillon E."/>
            <person name="Sharon A."/>
            <person name="Simon A."/>
            <person name="ten Have A."/>
            <person name="Tudzynski B."/>
            <person name="Tudzynski P."/>
            <person name="Wincker P."/>
            <person name="Andrew M."/>
            <person name="Anthouard V."/>
            <person name="Beever R.E."/>
            <person name="Beffa R."/>
            <person name="Benoit I."/>
            <person name="Bouzid O."/>
            <person name="Brault B."/>
            <person name="Chen Z."/>
            <person name="Choquer M."/>
            <person name="Collemare J."/>
            <person name="Cotton P."/>
            <person name="Danchin E.G."/>
            <person name="Da Silva C."/>
            <person name="Gautier A."/>
            <person name="Giraud C."/>
            <person name="Giraud T."/>
            <person name="Gonzalez C."/>
            <person name="Grossetete S."/>
            <person name="Guldener U."/>
            <person name="Henrissat B."/>
            <person name="Howlett B.J."/>
            <person name="Kodira C."/>
            <person name="Kretschmer M."/>
            <person name="Lappartient A."/>
            <person name="Leroch M."/>
            <person name="Levis C."/>
            <person name="Mauceli E."/>
            <person name="Neuveglise C."/>
            <person name="Oeser B."/>
            <person name="Pearson M."/>
            <person name="Poulain J."/>
            <person name="Poussereau N."/>
            <person name="Quesneville H."/>
            <person name="Rascle C."/>
            <person name="Schumacher J."/>
            <person name="Segurens B."/>
            <person name="Sexton A."/>
            <person name="Silva E."/>
            <person name="Sirven C."/>
            <person name="Soanes D.M."/>
            <person name="Talbot N.J."/>
            <person name="Templeton M."/>
            <person name="Yandava C."/>
            <person name="Yarden O."/>
            <person name="Zeng Q."/>
            <person name="Rollins J.A."/>
            <person name="Lebrun M.H."/>
            <person name="Dickman M."/>
        </authorList>
    </citation>
    <scope>NUCLEOTIDE SEQUENCE [LARGE SCALE GENOMIC DNA]</scope>
    <source>
        <strain evidence="3 4">B05.10</strain>
    </source>
</reference>
<reference evidence="3 4" key="3">
    <citation type="journal article" date="2017" name="Mol. Plant Pathol.">
        <title>A gapless genome sequence of the fungus Botrytis cinerea.</title>
        <authorList>
            <person name="Van Kan J.A."/>
            <person name="Stassen J.H."/>
            <person name="Mosbach A."/>
            <person name="Van Der Lee T.A."/>
            <person name="Faino L."/>
            <person name="Farmer A.D."/>
            <person name="Papasotiriou D.G."/>
            <person name="Zhou S."/>
            <person name="Seidl M.F."/>
            <person name="Cottam E."/>
            <person name="Edel D."/>
            <person name="Hahn M."/>
            <person name="Schwartz D.C."/>
            <person name="Dietrich R.A."/>
            <person name="Widdison S."/>
            <person name="Scalliet G."/>
        </authorList>
    </citation>
    <scope>NUCLEOTIDE SEQUENCE [LARGE SCALE GENOMIC DNA]</scope>
    <source>
        <strain evidence="3 4">B05.10</strain>
    </source>
</reference>
<feature type="compositionally biased region" description="Polar residues" evidence="1">
    <location>
        <begin position="1"/>
        <end position="18"/>
    </location>
</feature>
<dbReference type="VEuPathDB" id="FungiDB:Bcin02g01510"/>
<evidence type="ECO:0000313" key="3">
    <source>
        <dbReference type="EMBL" id="ATZ46792.1"/>
    </source>
</evidence>
<keyword evidence="4" id="KW-1185">Reference proteome</keyword>
<evidence type="ECO:0000259" key="2">
    <source>
        <dbReference type="PROSITE" id="PS50020"/>
    </source>
</evidence>
<reference evidence="3 4" key="2">
    <citation type="journal article" date="2012" name="Eukaryot. Cell">
        <title>Genome update of Botrytis cinerea strains B05.10 and T4.</title>
        <authorList>
            <person name="Staats M."/>
            <person name="van Kan J.A."/>
        </authorList>
    </citation>
    <scope>NUCLEOTIDE SEQUENCE [LARGE SCALE GENOMIC DNA]</scope>
    <source>
        <strain evidence="3 4">B05.10</strain>
    </source>
</reference>
<protein>
    <recommendedName>
        <fullName evidence="2">WW domain-containing protein</fullName>
    </recommendedName>
</protein>
<dbReference type="RefSeq" id="XP_024546906.1">
    <property type="nucleotide sequence ID" value="XM_024691135.1"/>
</dbReference>
<dbReference type="AlphaFoldDB" id="A0A384J8M3"/>
<dbReference type="EMBL" id="CP009806">
    <property type="protein sequence ID" value="ATZ46792.1"/>
    <property type="molecule type" value="Genomic_DNA"/>
</dbReference>
<dbReference type="KEGG" id="bfu:BCIN_02g01510"/>
<dbReference type="EMBL" id="CP009806">
    <property type="protein sequence ID" value="ATZ46791.1"/>
    <property type="molecule type" value="Genomic_DNA"/>
</dbReference>
<feature type="compositionally biased region" description="Basic and acidic residues" evidence="1">
    <location>
        <begin position="265"/>
        <end position="287"/>
    </location>
</feature>
<dbReference type="Proteomes" id="UP000001798">
    <property type="component" value="Chromosome 2"/>
</dbReference>
<dbReference type="PROSITE" id="PS01159">
    <property type="entry name" value="WW_DOMAIN_1"/>
    <property type="match status" value="1"/>
</dbReference>
<dbReference type="Pfam" id="PF00397">
    <property type="entry name" value="WW"/>
    <property type="match status" value="1"/>
</dbReference>
<feature type="region of interest" description="Disordered" evidence="1">
    <location>
        <begin position="146"/>
        <end position="167"/>
    </location>
</feature>